<accession>A0AAW1VZ24</accession>
<dbReference type="Proteomes" id="UP001457282">
    <property type="component" value="Unassembled WGS sequence"/>
</dbReference>
<sequence>MGDHCIFARVCIEIGLCFPLKRFIVLHPENQEDEVYRICVSYEALFEICFNCGNFSHRYEACPLRLADRPFLLVDRLDNELDVHPLEIQQLEEVQNLISSNSLVIFPRPTYAYQAGNQFGEGQWGDHDQSD</sequence>
<dbReference type="EMBL" id="JBEDUW010000007">
    <property type="protein sequence ID" value="KAK9912154.1"/>
    <property type="molecule type" value="Genomic_DNA"/>
</dbReference>
<gene>
    <name evidence="1" type="ORF">M0R45_036027</name>
</gene>
<reference evidence="1 2" key="1">
    <citation type="journal article" date="2023" name="G3 (Bethesda)">
        <title>A chromosome-length genome assembly and annotation of blackberry (Rubus argutus, cv. 'Hillquist').</title>
        <authorList>
            <person name="Bruna T."/>
            <person name="Aryal R."/>
            <person name="Dudchenko O."/>
            <person name="Sargent D.J."/>
            <person name="Mead D."/>
            <person name="Buti M."/>
            <person name="Cavallini A."/>
            <person name="Hytonen T."/>
            <person name="Andres J."/>
            <person name="Pham M."/>
            <person name="Weisz D."/>
            <person name="Mascagni F."/>
            <person name="Usai G."/>
            <person name="Natali L."/>
            <person name="Bassil N."/>
            <person name="Fernandez G.E."/>
            <person name="Lomsadze A."/>
            <person name="Armour M."/>
            <person name="Olukolu B."/>
            <person name="Poorten T."/>
            <person name="Britton C."/>
            <person name="Davik J."/>
            <person name="Ashrafi H."/>
            <person name="Aiden E.L."/>
            <person name="Borodovsky M."/>
            <person name="Worthington M."/>
        </authorList>
    </citation>
    <scope>NUCLEOTIDE SEQUENCE [LARGE SCALE GENOMIC DNA]</scope>
    <source>
        <strain evidence="1">PI 553951</strain>
    </source>
</reference>
<organism evidence="1 2">
    <name type="scientific">Rubus argutus</name>
    <name type="common">Southern blackberry</name>
    <dbReference type="NCBI Taxonomy" id="59490"/>
    <lineage>
        <taxon>Eukaryota</taxon>
        <taxon>Viridiplantae</taxon>
        <taxon>Streptophyta</taxon>
        <taxon>Embryophyta</taxon>
        <taxon>Tracheophyta</taxon>
        <taxon>Spermatophyta</taxon>
        <taxon>Magnoliopsida</taxon>
        <taxon>eudicotyledons</taxon>
        <taxon>Gunneridae</taxon>
        <taxon>Pentapetalae</taxon>
        <taxon>rosids</taxon>
        <taxon>fabids</taxon>
        <taxon>Rosales</taxon>
        <taxon>Rosaceae</taxon>
        <taxon>Rosoideae</taxon>
        <taxon>Rosoideae incertae sedis</taxon>
        <taxon>Rubus</taxon>
    </lineage>
</organism>
<evidence type="ECO:0000313" key="1">
    <source>
        <dbReference type="EMBL" id="KAK9912154.1"/>
    </source>
</evidence>
<protein>
    <recommendedName>
        <fullName evidence="3">Zinc knuckle CX2CX4HX4C domain-containing protein</fullName>
    </recommendedName>
</protein>
<evidence type="ECO:0000313" key="2">
    <source>
        <dbReference type="Proteomes" id="UP001457282"/>
    </source>
</evidence>
<evidence type="ECO:0008006" key="3">
    <source>
        <dbReference type="Google" id="ProtNLM"/>
    </source>
</evidence>
<proteinExistence type="predicted"/>
<dbReference type="AlphaFoldDB" id="A0AAW1VZ24"/>
<name>A0AAW1VZ24_RUBAR</name>
<keyword evidence="2" id="KW-1185">Reference proteome</keyword>
<comment type="caution">
    <text evidence="1">The sequence shown here is derived from an EMBL/GenBank/DDBJ whole genome shotgun (WGS) entry which is preliminary data.</text>
</comment>